<dbReference type="PRINTS" id="PR00508">
    <property type="entry name" value="S21N4MTFRASE"/>
</dbReference>
<keyword evidence="3" id="KW-0808">Transferase</keyword>
<dbReference type="InterPro" id="IPR002941">
    <property type="entry name" value="DNA_methylase_N4/N6"/>
</dbReference>
<evidence type="ECO:0000256" key="5">
    <source>
        <dbReference type="SAM" id="MobiDB-lite"/>
    </source>
</evidence>
<keyword evidence="8" id="KW-1185">Reference proteome</keyword>
<feature type="region of interest" description="Disordered" evidence="5">
    <location>
        <begin position="311"/>
        <end position="345"/>
    </location>
</feature>
<feature type="compositionally biased region" description="Basic and acidic residues" evidence="5">
    <location>
        <begin position="328"/>
        <end position="338"/>
    </location>
</feature>
<evidence type="ECO:0000313" key="7">
    <source>
        <dbReference type="EMBL" id="OOX08715.1"/>
    </source>
</evidence>
<gene>
    <name evidence="7" type="ORF">Xcaj_18640</name>
</gene>
<keyword evidence="2 7" id="KW-0489">Methyltransferase</keyword>
<dbReference type="GO" id="GO:0008168">
    <property type="term" value="F:methyltransferase activity"/>
    <property type="evidence" value="ECO:0007669"/>
    <property type="project" value="UniProtKB-KW"/>
</dbReference>
<evidence type="ECO:0000256" key="1">
    <source>
        <dbReference type="ARBA" id="ARBA00006594"/>
    </source>
</evidence>
<accession>A0ABX3M5V8</accession>
<dbReference type="InterPro" id="IPR002052">
    <property type="entry name" value="DNA_methylase_N6_adenine_CS"/>
</dbReference>
<dbReference type="EMBL" id="LOKQ01000303">
    <property type="protein sequence ID" value="OOX08715.1"/>
    <property type="molecule type" value="Genomic_DNA"/>
</dbReference>
<dbReference type="InterPro" id="IPR001091">
    <property type="entry name" value="RM_Methyltransferase"/>
</dbReference>
<evidence type="ECO:0000256" key="3">
    <source>
        <dbReference type="ARBA" id="ARBA00022679"/>
    </source>
</evidence>
<dbReference type="PANTHER" id="PTHR13370">
    <property type="entry name" value="RNA METHYLASE-RELATED"/>
    <property type="match status" value="1"/>
</dbReference>
<comment type="similarity">
    <text evidence="1 4">Belongs to the N(4)/N(6)-methyltransferase family.</text>
</comment>
<evidence type="ECO:0000259" key="6">
    <source>
        <dbReference type="Pfam" id="PF01555"/>
    </source>
</evidence>
<organism evidence="7 8">
    <name type="scientific">Xanthomonas axonopodis pv. cajani</name>
    <dbReference type="NCBI Taxonomy" id="487827"/>
    <lineage>
        <taxon>Bacteria</taxon>
        <taxon>Pseudomonadati</taxon>
        <taxon>Pseudomonadota</taxon>
        <taxon>Gammaproteobacteria</taxon>
        <taxon>Lysobacterales</taxon>
        <taxon>Lysobacteraceae</taxon>
        <taxon>Xanthomonas</taxon>
    </lineage>
</organism>
<proteinExistence type="inferred from homology"/>
<dbReference type="SUPFAM" id="SSF53335">
    <property type="entry name" value="S-adenosyl-L-methionine-dependent methyltransferases"/>
    <property type="match status" value="1"/>
</dbReference>
<feature type="domain" description="DNA methylase N-4/N-6" evidence="6">
    <location>
        <begin position="24"/>
        <end position="401"/>
    </location>
</feature>
<name>A0ABX3M5V8_9XANT</name>
<evidence type="ECO:0000256" key="4">
    <source>
        <dbReference type="RuleBase" id="RU362026"/>
    </source>
</evidence>
<dbReference type="RefSeq" id="WP_078562372.1">
    <property type="nucleotide sequence ID" value="NZ_LOKQ01000303.1"/>
</dbReference>
<protein>
    <recommendedName>
        <fullName evidence="4">Methyltransferase</fullName>
        <ecNumber evidence="4">2.1.1.-</ecNumber>
    </recommendedName>
</protein>
<dbReference type="Proteomes" id="UP000191089">
    <property type="component" value="Unassembled WGS sequence"/>
</dbReference>
<dbReference type="GO" id="GO:0032259">
    <property type="term" value="P:methylation"/>
    <property type="evidence" value="ECO:0007669"/>
    <property type="project" value="UniProtKB-KW"/>
</dbReference>
<dbReference type="PROSITE" id="PS00092">
    <property type="entry name" value="N6_MTASE"/>
    <property type="match status" value="1"/>
</dbReference>
<sequence length="429" mass="45301">MTCLQQIYIGDCLSILATLAANSVDAIVTDPPYGIGFMGKAWDGADITARHGYRRSMPSADPSATENGAHNSAAAAAGTYDMSPVAMQAFQQFSTAWATEALRVLKPGGYLLSFAAARTYHRMASGIEDAGFEVRDQLMWIFGSGFPKSHNGPWGGTALKPAHEPILMGRKPLIGTVAANHATYGTGALRIDACRVAAEPMRPNTGGGGMPRRHVDEQRGCGIVTQPYDLGRWPANVLHDGSDEVIAAFPNAPGQQGDLRGHSRDRKSLGIYGDMSAARDAIARRDSGSAARFFYCAKASKADRDEGLEGFNRVSGGMVSNTSGQHITRRDEGYEPKARANNHPTVKPTDLMRYLCRLVTPAGGTVLDPFMGSGSTGKAAALEGFAFVGIEMDPAYAAIAEARIAAAIEAAAREAALPTQIGLPLGDVA</sequence>
<evidence type="ECO:0000313" key="8">
    <source>
        <dbReference type="Proteomes" id="UP000191089"/>
    </source>
</evidence>
<comment type="caution">
    <text evidence="7">The sequence shown here is derived from an EMBL/GenBank/DDBJ whole genome shotgun (WGS) entry which is preliminary data.</text>
</comment>
<dbReference type="Pfam" id="PF01555">
    <property type="entry name" value="N6_N4_Mtase"/>
    <property type="match status" value="1"/>
</dbReference>
<dbReference type="PANTHER" id="PTHR13370:SF3">
    <property type="entry name" value="TRNA (GUANINE(10)-N2)-METHYLTRANSFERASE HOMOLOG"/>
    <property type="match status" value="1"/>
</dbReference>
<reference evidence="7 8" key="1">
    <citation type="submission" date="2015-12" db="EMBL/GenBank/DDBJ databases">
        <authorList>
            <person name="Bansal K."/>
            <person name="Midha S."/>
            <person name="Patil P.B."/>
        </authorList>
    </citation>
    <scope>NUCLEOTIDE SEQUENCE [LARGE SCALE GENOMIC DNA]</scope>
    <source>
        <strain evidence="7 8">LMG558</strain>
    </source>
</reference>
<dbReference type="InterPro" id="IPR029063">
    <property type="entry name" value="SAM-dependent_MTases_sf"/>
</dbReference>
<dbReference type="EC" id="2.1.1.-" evidence="4"/>
<dbReference type="Gene3D" id="3.40.50.150">
    <property type="entry name" value="Vaccinia Virus protein VP39"/>
    <property type="match status" value="1"/>
</dbReference>
<evidence type="ECO:0000256" key="2">
    <source>
        <dbReference type="ARBA" id="ARBA00022603"/>
    </source>
</evidence>